<dbReference type="KEGG" id="kphy:AOZ06_01380"/>
<dbReference type="AlphaFoldDB" id="A0A0N9HRJ2"/>
<evidence type="ECO:0000313" key="2">
    <source>
        <dbReference type="Proteomes" id="UP000063699"/>
    </source>
</evidence>
<dbReference type="InterPro" id="IPR027417">
    <property type="entry name" value="P-loop_NTPase"/>
</dbReference>
<evidence type="ECO:0000313" key="1">
    <source>
        <dbReference type="EMBL" id="ALG05752.1"/>
    </source>
</evidence>
<dbReference type="STRING" id="860235.AOZ06_01380"/>
<keyword evidence="2" id="KW-1185">Reference proteome</keyword>
<protein>
    <submittedName>
        <fullName evidence="1">Uridine kinase</fullName>
    </submittedName>
</protein>
<name>A0A0N9HRJ2_9PSEU</name>
<organism evidence="1 2">
    <name type="scientific">Kibdelosporangium phytohabitans</name>
    <dbReference type="NCBI Taxonomy" id="860235"/>
    <lineage>
        <taxon>Bacteria</taxon>
        <taxon>Bacillati</taxon>
        <taxon>Actinomycetota</taxon>
        <taxon>Actinomycetes</taxon>
        <taxon>Pseudonocardiales</taxon>
        <taxon>Pseudonocardiaceae</taxon>
        <taxon>Kibdelosporangium</taxon>
    </lineage>
</organism>
<dbReference type="GO" id="GO:0016301">
    <property type="term" value="F:kinase activity"/>
    <property type="evidence" value="ECO:0007669"/>
    <property type="project" value="UniProtKB-KW"/>
</dbReference>
<dbReference type="Gene3D" id="3.40.50.300">
    <property type="entry name" value="P-loop containing nucleotide triphosphate hydrolases"/>
    <property type="match status" value="1"/>
</dbReference>
<dbReference type="RefSeq" id="WP_054287732.1">
    <property type="nucleotide sequence ID" value="NZ_CP012752.1"/>
</dbReference>
<dbReference type="EMBL" id="CP012752">
    <property type="protein sequence ID" value="ALG05752.1"/>
    <property type="molecule type" value="Genomic_DNA"/>
</dbReference>
<gene>
    <name evidence="1" type="ORF">AOZ06_01380</name>
</gene>
<keyword evidence="1" id="KW-0808">Transferase</keyword>
<accession>A0A0N9HRJ2</accession>
<sequence>MPSDDVTEVVEAVLAAPPRLGGVRLLAIDGPSGSGKSTLARRVVERLGGSPGAALISTDEFATWDDPVAWWPRLEEGVLRPLAGNRAGCYRRTEWVRDKPTPGELVAVGVPEVLVLEGVSAGRTAVHARLSSLVWVEFADAPARLERSVTRDGERYRTHLLRWQLFETGWFEVDNPSARAGPKFHTG</sequence>
<keyword evidence="1" id="KW-0418">Kinase</keyword>
<dbReference type="Proteomes" id="UP000063699">
    <property type="component" value="Chromosome"/>
</dbReference>
<dbReference type="SUPFAM" id="SSF52540">
    <property type="entry name" value="P-loop containing nucleoside triphosphate hydrolases"/>
    <property type="match status" value="1"/>
</dbReference>
<proteinExistence type="predicted"/>
<reference evidence="1 2" key="1">
    <citation type="submission" date="2015-07" db="EMBL/GenBank/DDBJ databases">
        <title>Genome sequencing of Kibdelosporangium phytohabitans.</title>
        <authorList>
            <person name="Qin S."/>
            <person name="Xing K."/>
        </authorList>
    </citation>
    <scope>NUCLEOTIDE SEQUENCE [LARGE SCALE GENOMIC DNA]</scope>
    <source>
        <strain evidence="1 2">KLBMP1111</strain>
    </source>
</reference>